<dbReference type="SUPFAM" id="SSF53448">
    <property type="entry name" value="Nucleotide-diphospho-sugar transferases"/>
    <property type="match status" value="1"/>
</dbReference>
<keyword evidence="4 16" id="KW-0396">Initiation factor</keyword>
<dbReference type="Pfam" id="PF25084">
    <property type="entry name" value="LbH_EIF2B"/>
    <property type="match status" value="1"/>
</dbReference>
<dbReference type="AlphaFoldDB" id="A0A218WMV2"/>
<accession>A0A218WMV2</accession>
<evidence type="ECO:0000256" key="5">
    <source>
        <dbReference type="ARBA" id="ARBA00022917"/>
    </source>
</evidence>
<reference evidence="16" key="4">
    <citation type="submission" date="2025-04" db="UniProtKB">
        <authorList>
            <consortium name="RefSeq"/>
        </authorList>
    </citation>
    <scope>IDENTIFICATION</scope>
    <source>
        <tissue evidence="16">Leaf</tissue>
    </source>
</reference>
<dbReference type="EMBL" id="MTKT01003950">
    <property type="protein sequence ID" value="OWM73561.1"/>
    <property type="molecule type" value="Genomic_DNA"/>
</dbReference>
<dbReference type="GO" id="GO:0003743">
    <property type="term" value="F:translation initiation factor activity"/>
    <property type="evidence" value="ECO:0007669"/>
    <property type="project" value="UniProtKB-KW"/>
</dbReference>
<dbReference type="GO" id="GO:0005085">
    <property type="term" value="F:guanyl-nucleotide exchange factor activity"/>
    <property type="evidence" value="ECO:0007669"/>
    <property type="project" value="TreeGrafter"/>
</dbReference>
<dbReference type="PANTHER" id="PTHR45989">
    <property type="entry name" value="TRANSLATION INITIATION FACTOR EIF-2B SUBUNIT GAMMA"/>
    <property type="match status" value="1"/>
</dbReference>
<evidence type="ECO:0000256" key="10">
    <source>
        <dbReference type="SAM" id="MobiDB-lite"/>
    </source>
</evidence>
<dbReference type="CDD" id="cd04198">
    <property type="entry name" value="eIF-2B_gamma_N"/>
    <property type="match status" value="1"/>
</dbReference>
<dbReference type="Proteomes" id="UP000515151">
    <property type="component" value="Chromosome 3"/>
</dbReference>
<evidence type="ECO:0000256" key="2">
    <source>
        <dbReference type="ARBA" id="ARBA00007878"/>
    </source>
</evidence>
<evidence type="ECO:0000259" key="12">
    <source>
        <dbReference type="Pfam" id="PF25084"/>
    </source>
</evidence>
<organism evidence="13 14">
    <name type="scientific">Punica granatum</name>
    <name type="common">Pomegranate</name>
    <dbReference type="NCBI Taxonomy" id="22663"/>
    <lineage>
        <taxon>Eukaryota</taxon>
        <taxon>Viridiplantae</taxon>
        <taxon>Streptophyta</taxon>
        <taxon>Embryophyta</taxon>
        <taxon>Tracheophyta</taxon>
        <taxon>Spermatophyta</taxon>
        <taxon>Magnoliopsida</taxon>
        <taxon>eudicotyledons</taxon>
        <taxon>Gunneridae</taxon>
        <taxon>Pentapetalae</taxon>
        <taxon>rosids</taxon>
        <taxon>malvids</taxon>
        <taxon>Myrtales</taxon>
        <taxon>Lythraceae</taxon>
        <taxon>Punica</taxon>
    </lineage>
</organism>
<name>A0A218WMV2_PUNGR</name>
<dbReference type="GeneID" id="116201756"/>
<evidence type="ECO:0000256" key="8">
    <source>
        <dbReference type="ARBA" id="ARBA00045373"/>
    </source>
</evidence>
<evidence type="ECO:0000256" key="6">
    <source>
        <dbReference type="ARBA" id="ARBA00044196"/>
    </source>
</evidence>
<evidence type="ECO:0000313" key="15">
    <source>
        <dbReference type="Proteomes" id="UP000515151"/>
    </source>
</evidence>
<dbReference type="InterPro" id="IPR005835">
    <property type="entry name" value="NTP_transferase_dom"/>
</dbReference>
<dbReference type="Proteomes" id="UP000197138">
    <property type="component" value="Unassembled WGS sequence"/>
</dbReference>
<dbReference type="Gene3D" id="2.160.10.10">
    <property type="entry name" value="Hexapeptide repeat proteins"/>
    <property type="match status" value="1"/>
</dbReference>
<evidence type="ECO:0000259" key="11">
    <source>
        <dbReference type="Pfam" id="PF00483"/>
    </source>
</evidence>
<feature type="domain" description="Nucleotidyl transferase" evidence="11">
    <location>
        <begin position="5"/>
        <end position="145"/>
    </location>
</feature>
<sequence length="373" mass="39741">MDFQVVVLAGGFSKKLVPLVSKEVPKALLPVANRPVLSYVLDLLEQSNLKDLIVVVEGSDAAFRVGGWISAAYLDRLHVDVAPVPEDIGTAGALRAISHHLTARDILVVSGDLVSDVPPGAVAAAHRRHDAVVTATLCSNPVSGPADSGSSGAKDKTKKPGRNIIGLDPSRQFLLHIAAGAELEKDLRVQKSILRAVGEMELRADLMDAHLYAIKRSVLLEVLDQKETFQSIKKDVLPYLVRSQLVTGEANHLSGYSFSAHNNLIHPSAELGSKTTVGPHCLLGEGSQMGDKCSVKRSVIGRHCRIGSSVKIVNSVVMDHVTIGDGCSVQGSVVCSNVQLQERVTLKDCQVGASYVVTAGSEYRGESLAKKEK</sequence>
<evidence type="ECO:0000256" key="7">
    <source>
        <dbReference type="ARBA" id="ARBA00044229"/>
    </source>
</evidence>
<keyword evidence="3" id="KW-0963">Cytoplasm</keyword>
<dbReference type="RefSeq" id="XP_031389011.1">
    <property type="nucleotide sequence ID" value="XM_031533151.1"/>
</dbReference>
<protein>
    <recommendedName>
        <fullName evidence="6">Translation initiation factor eIF2B subunit gamma</fullName>
    </recommendedName>
    <alternativeName>
        <fullName evidence="7">eIF2B GDP-GTP exchange factor subunit gamma</fullName>
    </alternativeName>
</protein>
<proteinExistence type="inferred from homology"/>
<feature type="domain" description="EIF2B subunit epsilon/gamma LbH" evidence="12">
    <location>
        <begin position="265"/>
        <end position="357"/>
    </location>
</feature>
<comment type="similarity">
    <text evidence="2">Belongs to the eIF-2B gamma/epsilon subunits family.</text>
</comment>
<evidence type="ECO:0000313" key="13">
    <source>
        <dbReference type="EMBL" id="OWM73561.1"/>
    </source>
</evidence>
<dbReference type="GO" id="GO:0002183">
    <property type="term" value="P:cytoplasmic translational initiation"/>
    <property type="evidence" value="ECO:0007669"/>
    <property type="project" value="TreeGrafter"/>
</dbReference>
<evidence type="ECO:0000313" key="16">
    <source>
        <dbReference type="RefSeq" id="XP_031389011.1"/>
    </source>
</evidence>
<dbReference type="InterPro" id="IPR029044">
    <property type="entry name" value="Nucleotide-diphossugar_trans"/>
</dbReference>
<evidence type="ECO:0000256" key="4">
    <source>
        <dbReference type="ARBA" id="ARBA00022540"/>
    </source>
</evidence>
<comment type="subcellular location">
    <subcellularLocation>
        <location evidence="1">Cytoplasm</location>
        <location evidence="1">Cytosol</location>
    </subcellularLocation>
</comment>
<reference evidence="13" key="2">
    <citation type="submission" date="2017-06" db="EMBL/GenBank/DDBJ databases">
        <title>The pomegranate genome and the genomics of punicalagin biosynthesis.</title>
        <authorList>
            <person name="Xu C."/>
        </authorList>
    </citation>
    <scope>NUCLEOTIDE SEQUENCE [LARGE SCALE GENOMIC DNA]</scope>
    <source>
        <tissue evidence="13">Fresh leaf</tissue>
    </source>
</reference>
<dbReference type="Pfam" id="PF00483">
    <property type="entry name" value="NTP_transferase"/>
    <property type="match status" value="1"/>
</dbReference>
<keyword evidence="5" id="KW-0648">Protein biosynthesis</keyword>
<dbReference type="InterPro" id="IPR056764">
    <property type="entry name" value="LbH_EIF2B3/5"/>
</dbReference>
<dbReference type="InterPro" id="IPR051960">
    <property type="entry name" value="eIF2B_gamma"/>
</dbReference>
<dbReference type="PANTHER" id="PTHR45989:SF1">
    <property type="entry name" value="TRANSLATION INITIATION FACTOR EIF-2B SUBUNIT GAMMA"/>
    <property type="match status" value="1"/>
</dbReference>
<feature type="region of interest" description="Disordered" evidence="10">
    <location>
        <begin position="142"/>
        <end position="162"/>
    </location>
</feature>
<keyword evidence="15" id="KW-1185">Reference proteome</keyword>
<evidence type="ECO:0000313" key="14">
    <source>
        <dbReference type="Proteomes" id="UP000197138"/>
    </source>
</evidence>
<gene>
    <name evidence="16" type="primary">LOC116201756</name>
    <name evidence="13" type="ORF">CDL15_Pgr026660</name>
</gene>
<dbReference type="GO" id="GO:0005829">
    <property type="term" value="C:cytosol"/>
    <property type="evidence" value="ECO:0007669"/>
    <property type="project" value="UniProtKB-SubCell"/>
</dbReference>
<comment type="subunit">
    <text evidence="9">Component of the translation initiation factor 2B (eIF2B) complex which is a heterodecamer of two sets of five different subunits: alpha, beta, gamma, delta and epsilon. Subunits alpha, beta and delta comprise a regulatory subcomplex and subunits epsilon and gamma comprise a catalytic subcomplex. Within the complex, the hexameric regulatory complex resides at the center, with the two heterodimeric catalytic subcomplexes bound on opposite sides.</text>
</comment>
<evidence type="ECO:0000256" key="3">
    <source>
        <dbReference type="ARBA" id="ARBA00022490"/>
    </source>
</evidence>
<reference evidence="14" key="1">
    <citation type="journal article" date="2017" name="Plant J.">
        <title>The pomegranate (Punica granatum L.) genome and the genomics of punicalagin biosynthesis.</title>
        <authorList>
            <person name="Qin G."/>
            <person name="Xu C."/>
            <person name="Ming R."/>
            <person name="Tang H."/>
            <person name="Guyot R."/>
            <person name="Kramer E.M."/>
            <person name="Hu Y."/>
            <person name="Yi X."/>
            <person name="Qi Y."/>
            <person name="Xu X."/>
            <person name="Gao Z."/>
            <person name="Pan H."/>
            <person name="Jian J."/>
            <person name="Tian Y."/>
            <person name="Yue Z."/>
            <person name="Xu Y."/>
        </authorList>
    </citation>
    <scope>NUCLEOTIDE SEQUENCE [LARGE SCALE GENOMIC DNA]</scope>
    <source>
        <strain evidence="14">cv. Dabenzi</strain>
    </source>
</reference>
<dbReference type="Gene3D" id="3.90.550.10">
    <property type="entry name" value="Spore Coat Polysaccharide Biosynthesis Protein SpsA, Chain A"/>
    <property type="match status" value="1"/>
</dbReference>
<evidence type="ECO:0000256" key="1">
    <source>
        <dbReference type="ARBA" id="ARBA00004514"/>
    </source>
</evidence>
<dbReference type="CDD" id="cd04652">
    <property type="entry name" value="LbH_eIF2B_gamma_C"/>
    <property type="match status" value="1"/>
</dbReference>
<reference evidence="15" key="3">
    <citation type="journal article" date="2020" name="Plant Biotechnol. J.">
        <title>The pomegranate (Punica granatum L.) draft genome dissects genetic divergence between soft- and hard-seeded cultivars.</title>
        <authorList>
            <person name="Luo X."/>
            <person name="Li H."/>
            <person name="Wu Z."/>
            <person name="Yao W."/>
            <person name="Zhao P."/>
            <person name="Cao D."/>
            <person name="Yu H."/>
            <person name="Li K."/>
            <person name="Poudel K."/>
            <person name="Zhao D."/>
            <person name="Zhang F."/>
            <person name="Xia X."/>
            <person name="Chen L."/>
            <person name="Wang Q."/>
            <person name="Jing D."/>
            <person name="Cao S."/>
        </authorList>
    </citation>
    <scope>NUCLEOTIDE SEQUENCE [LARGE SCALE GENOMIC DNA]</scope>
</reference>
<comment type="function">
    <text evidence="8">Acts as a component of the translation initiation factor 2B (eIF2B) complex, which catalyzes the exchange of GDP for GTP on the eukaryotic initiation factor 2 (eIF2) complex gamma subunit. Its guanine nucleotide exchange factor activity is repressed when bound to eIF2 complex phosphorylated on the alpha subunit, thereby limiting the amount of methionyl-initiator methionine tRNA available to the ribosome and consequently global translation is repressed.</text>
</comment>
<dbReference type="GO" id="GO:0005851">
    <property type="term" value="C:eukaryotic translation initiation factor 2B complex"/>
    <property type="evidence" value="ECO:0007669"/>
    <property type="project" value="TreeGrafter"/>
</dbReference>
<evidence type="ECO:0000256" key="9">
    <source>
        <dbReference type="ARBA" id="ARBA00046432"/>
    </source>
</evidence>